<dbReference type="Pfam" id="PF00287">
    <property type="entry name" value="Na_K-ATPase"/>
    <property type="match status" value="2"/>
</dbReference>
<dbReference type="FunFam" id="2.60.40.1660:FF:000004">
    <property type="entry name" value="sodium/potassium-transporting ATPase subunit beta-2"/>
    <property type="match status" value="1"/>
</dbReference>
<accession>A0A833S8H4</accession>
<dbReference type="GO" id="GO:1990573">
    <property type="term" value="P:potassium ion import across plasma membrane"/>
    <property type="evidence" value="ECO:0007669"/>
    <property type="project" value="TreeGrafter"/>
</dbReference>
<keyword evidence="11" id="KW-0915">Sodium</keyword>
<evidence type="ECO:0000256" key="9">
    <source>
        <dbReference type="ARBA" id="ARBA00022968"/>
    </source>
</evidence>
<keyword evidence="10 18" id="KW-1133">Transmembrane helix</keyword>
<feature type="transmembrane region" description="Helical" evidence="18">
    <location>
        <begin position="61"/>
        <end position="91"/>
    </location>
</feature>
<keyword evidence="20" id="KW-1185">Reference proteome</keyword>
<dbReference type="PANTHER" id="PTHR11523:SF28">
    <property type="entry name" value="NA_K-ATPASE BETA SUBUNIT ISOFORM 4-RELATED"/>
    <property type="match status" value="1"/>
</dbReference>
<evidence type="ECO:0000256" key="13">
    <source>
        <dbReference type="ARBA" id="ARBA00023136"/>
    </source>
</evidence>
<evidence type="ECO:0000256" key="3">
    <source>
        <dbReference type="ARBA" id="ARBA00022448"/>
    </source>
</evidence>
<dbReference type="PROSITE" id="PS00390">
    <property type="entry name" value="ATPASE_NA_K_BETA_1"/>
    <property type="match status" value="1"/>
</dbReference>
<keyword evidence="9" id="KW-0735">Signal-anchor</keyword>
<evidence type="ECO:0000256" key="15">
    <source>
        <dbReference type="ARBA" id="ARBA00023180"/>
    </source>
</evidence>
<dbReference type="EMBL" id="WNWW01000301">
    <property type="protein sequence ID" value="KAF3426665.1"/>
    <property type="molecule type" value="Genomic_DNA"/>
</dbReference>
<gene>
    <name evidence="19" type="ORF">E2986_07257</name>
</gene>
<dbReference type="InterPro" id="IPR038702">
    <property type="entry name" value="Na/K_ATPase_sub_beta_sf"/>
</dbReference>
<keyword evidence="4" id="KW-1003">Cell membrane</keyword>
<evidence type="ECO:0000256" key="5">
    <source>
        <dbReference type="ARBA" id="ARBA00022538"/>
    </source>
</evidence>
<evidence type="ECO:0008006" key="21">
    <source>
        <dbReference type="Google" id="ProtNLM"/>
    </source>
</evidence>
<keyword evidence="12" id="KW-0406">Ion transport</keyword>
<dbReference type="Proteomes" id="UP000655588">
    <property type="component" value="Unassembled WGS sequence"/>
</dbReference>
<dbReference type="InterPro" id="IPR000402">
    <property type="entry name" value="Na/K_ATPase_sub_beta"/>
</dbReference>
<evidence type="ECO:0000256" key="6">
    <source>
        <dbReference type="ARBA" id="ARBA00022607"/>
    </source>
</evidence>
<dbReference type="GO" id="GO:0005890">
    <property type="term" value="C:sodium:potassium-exchanging ATPase complex"/>
    <property type="evidence" value="ECO:0007669"/>
    <property type="project" value="InterPro"/>
</dbReference>
<evidence type="ECO:0000256" key="1">
    <source>
        <dbReference type="ARBA" id="ARBA00004401"/>
    </source>
</evidence>
<dbReference type="GO" id="GO:0001671">
    <property type="term" value="F:ATPase activator activity"/>
    <property type="evidence" value="ECO:0007669"/>
    <property type="project" value="UniProtKB-ARBA"/>
</dbReference>
<keyword evidence="5" id="KW-0633">Potassium transport</keyword>
<organism evidence="19 20">
    <name type="scientific">Frieseomelitta varia</name>
    <dbReference type="NCBI Taxonomy" id="561572"/>
    <lineage>
        <taxon>Eukaryota</taxon>
        <taxon>Metazoa</taxon>
        <taxon>Ecdysozoa</taxon>
        <taxon>Arthropoda</taxon>
        <taxon>Hexapoda</taxon>
        <taxon>Insecta</taxon>
        <taxon>Pterygota</taxon>
        <taxon>Neoptera</taxon>
        <taxon>Endopterygota</taxon>
        <taxon>Hymenoptera</taxon>
        <taxon>Apocrita</taxon>
        <taxon>Aculeata</taxon>
        <taxon>Apoidea</taxon>
        <taxon>Anthophila</taxon>
        <taxon>Apidae</taxon>
        <taxon>Frieseomelitta</taxon>
    </lineage>
</organism>
<evidence type="ECO:0000256" key="10">
    <source>
        <dbReference type="ARBA" id="ARBA00022989"/>
    </source>
</evidence>
<evidence type="ECO:0000256" key="12">
    <source>
        <dbReference type="ARBA" id="ARBA00023065"/>
    </source>
</evidence>
<keyword evidence="7 18" id="KW-0812">Transmembrane</keyword>
<evidence type="ECO:0000256" key="18">
    <source>
        <dbReference type="SAM" id="Phobius"/>
    </source>
</evidence>
<protein>
    <recommendedName>
        <fullName evidence="21">Sodium/potassium-transporting ATPase subunit beta-2</fullName>
    </recommendedName>
</protein>
<evidence type="ECO:0000256" key="7">
    <source>
        <dbReference type="ARBA" id="ARBA00022692"/>
    </source>
</evidence>
<keyword evidence="16" id="KW-0739">Sodium transport</keyword>
<evidence type="ECO:0000313" key="19">
    <source>
        <dbReference type="EMBL" id="KAF3426665.1"/>
    </source>
</evidence>
<keyword evidence="8" id="KW-0630">Potassium</keyword>
<keyword evidence="3" id="KW-0813">Transport</keyword>
<keyword evidence="6" id="KW-0740">Sodium/potassium transport</keyword>
<keyword evidence="14" id="KW-1015">Disulfide bond</keyword>
<reference evidence="19" key="1">
    <citation type="submission" date="2019-11" db="EMBL/GenBank/DDBJ databases">
        <title>The nuclear and mitochondrial genomes of Frieseomelitta varia - a highly eusocial stingless bee (Meliponini) with a permanently sterile worker caste.</title>
        <authorList>
            <person name="Freitas F.C.P."/>
            <person name="Lourenco A.P."/>
            <person name="Nunes F.M.F."/>
            <person name="Paschoal A.R."/>
            <person name="Abreu F.C.P."/>
            <person name="Barbin F.O."/>
            <person name="Bataglia L."/>
            <person name="Cardoso-Junior C.A.M."/>
            <person name="Cervoni M.S."/>
            <person name="Silva S.R."/>
            <person name="Dalarmi F."/>
            <person name="Del Lama M.A."/>
            <person name="Depintor T.S."/>
            <person name="Ferreira K.M."/>
            <person name="Goria P.S."/>
            <person name="Jaskot M.C."/>
            <person name="Lago D.C."/>
            <person name="Luna-Lucena D."/>
            <person name="Moda L.M."/>
            <person name="Nascimento L."/>
            <person name="Pedrino M."/>
            <person name="Rabico F.O."/>
            <person name="Sanches F.C."/>
            <person name="Santos D.E."/>
            <person name="Santos C.G."/>
            <person name="Vieira J."/>
            <person name="Lopes T.F."/>
            <person name="Barchuk A.R."/>
            <person name="Hartfelder K."/>
            <person name="Simoes Z.L.P."/>
            <person name="Bitondi M.M.G."/>
            <person name="Pinheiro D.G."/>
        </authorList>
    </citation>
    <scope>NUCLEOTIDE SEQUENCE</scope>
    <source>
        <strain evidence="19">USP_RPSP 00005682</strain>
        <tissue evidence="19">Whole individual</tissue>
    </source>
</reference>
<evidence type="ECO:0000256" key="14">
    <source>
        <dbReference type="ARBA" id="ARBA00023157"/>
    </source>
</evidence>
<evidence type="ECO:0000256" key="2">
    <source>
        <dbReference type="ARBA" id="ARBA00005876"/>
    </source>
</evidence>
<sequence length="324" mass="37232">MEGKKVEQFYTPPPKLGKWEGFRVFLWNSETGQFLGRTGASWGKFLARIIIKKKKLTISHLFCIAAKILLFYVIFYAVLAGFFGAMLTVFYQTLDPNAPKWQLDNSLIGSNPGLGFRPMPPASNVESTLIWYKASDEGNFLHWTRELDKFLEEYQKPATLTNGAQKRMLCDYGKPPTPGKVCDVDMTTWGQCTKKNKYGYNKSAPCIFLKLNKIFGWKPEYYNDTKNLPSTMPADLQEHIRQEEHANRLDTVWVSCSGENPADVENMGAIQYIPRRGFPGYYFPFTNTPGYLSPLVAVFFERPKCKCRNFSGFIFDAWRSRFLK</sequence>
<keyword evidence="13 18" id="KW-0472">Membrane</keyword>
<comment type="function">
    <text evidence="17">This is the non-catalytic component of the active enzyme, which catalyzes the hydrolysis of ATP coupled with the exchange of Na(+) and K(+) ions across the plasma membrane. The beta subunit regulates, through assembly of alpha/beta heterodimers, the number of sodium pumps transported to the plasma membrane.</text>
</comment>
<evidence type="ECO:0000256" key="11">
    <source>
        <dbReference type="ARBA" id="ARBA00023053"/>
    </source>
</evidence>
<comment type="similarity">
    <text evidence="2">Belongs to the X(+)/potassium ATPases subunit beta family.</text>
</comment>
<dbReference type="GO" id="GO:0036376">
    <property type="term" value="P:sodium ion export across plasma membrane"/>
    <property type="evidence" value="ECO:0007669"/>
    <property type="project" value="TreeGrafter"/>
</dbReference>
<evidence type="ECO:0000256" key="4">
    <source>
        <dbReference type="ARBA" id="ARBA00022475"/>
    </source>
</evidence>
<comment type="subcellular location">
    <subcellularLocation>
        <location evidence="1">Cell membrane</location>
        <topology evidence="1">Single-pass type II membrane protein</topology>
    </subcellularLocation>
</comment>
<comment type="caution">
    <text evidence="19">The sequence shown here is derived from an EMBL/GenBank/DDBJ whole genome shotgun (WGS) entry which is preliminary data.</text>
</comment>
<proteinExistence type="inferred from homology"/>
<dbReference type="PANTHER" id="PTHR11523">
    <property type="entry name" value="SODIUM/POTASSIUM-DEPENDENT ATPASE BETA SUBUNIT"/>
    <property type="match status" value="1"/>
</dbReference>
<dbReference type="GO" id="GO:0006883">
    <property type="term" value="P:intracellular sodium ion homeostasis"/>
    <property type="evidence" value="ECO:0007669"/>
    <property type="project" value="TreeGrafter"/>
</dbReference>
<evidence type="ECO:0000256" key="17">
    <source>
        <dbReference type="ARBA" id="ARBA00025540"/>
    </source>
</evidence>
<dbReference type="AlphaFoldDB" id="A0A833S8H4"/>
<evidence type="ECO:0000256" key="8">
    <source>
        <dbReference type="ARBA" id="ARBA00022958"/>
    </source>
</evidence>
<dbReference type="GO" id="GO:0030007">
    <property type="term" value="P:intracellular potassium ion homeostasis"/>
    <property type="evidence" value="ECO:0007669"/>
    <property type="project" value="TreeGrafter"/>
</dbReference>
<evidence type="ECO:0000256" key="16">
    <source>
        <dbReference type="ARBA" id="ARBA00023201"/>
    </source>
</evidence>
<dbReference type="Gene3D" id="2.60.40.1660">
    <property type="entry name" value="Na, k-atpase alpha subunit"/>
    <property type="match status" value="1"/>
</dbReference>
<keyword evidence="15" id="KW-0325">Glycoprotein</keyword>
<evidence type="ECO:0000313" key="20">
    <source>
        <dbReference type="Proteomes" id="UP000655588"/>
    </source>
</evidence>
<name>A0A833S8H4_9HYME</name>